<sequence length="349" mass="40174">MEDAQQKGKTALIKNRNSRHVEGPESTSLDIAFDLFYSAKRTEGVRDRTLSDYRSYWRYFRDWLTLAHPNITEVRQVTTAIIRAYVEYMSYDRTRYEGVEHRKQDGSKLSPVTVASRLRALQTMSKFWEDEQIVSTAPTNKIKAPRKDTEDKSVISDEQLSALLNAVDTSTYAGYRDHTLMMLLADSGLRINEALQLEASYLDIPSRCIRLPAALNKNRKPRIIPLSPAVLRELIKLLEENRAHIDTEYFFISIYGEPLSAGSFRKRLRHYAEIAGIDTKETRVSPHRFRDYFCTSYLVNGGDLFTLQRIVAHADIKTTQGYVKPNEGAIRDNHAQYSPLSRMAIKRKK</sequence>
<evidence type="ECO:0000256" key="2">
    <source>
        <dbReference type="ARBA" id="ARBA00023125"/>
    </source>
</evidence>
<evidence type="ECO:0000256" key="4">
    <source>
        <dbReference type="PROSITE-ProRule" id="PRU01248"/>
    </source>
</evidence>
<evidence type="ECO:0000259" key="7">
    <source>
        <dbReference type="PROSITE" id="PS51900"/>
    </source>
</evidence>
<organism evidence="8 9">
    <name type="scientific">Paenibacillus helianthi</name>
    <dbReference type="NCBI Taxonomy" id="1349432"/>
    <lineage>
        <taxon>Bacteria</taxon>
        <taxon>Bacillati</taxon>
        <taxon>Bacillota</taxon>
        <taxon>Bacilli</taxon>
        <taxon>Bacillales</taxon>
        <taxon>Paenibacillaceae</taxon>
        <taxon>Paenibacillus</taxon>
    </lineage>
</organism>
<dbReference type="InterPro" id="IPR044068">
    <property type="entry name" value="CB"/>
</dbReference>
<evidence type="ECO:0000259" key="6">
    <source>
        <dbReference type="PROSITE" id="PS51898"/>
    </source>
</evidence>
<feature type="region of interest" description="Disordered" evidence="5">
    <location>
        <begin position="1"/>
        <end position="23"/>
    </location>
</feature>
<name>A0ABX3EKQ9_9BACL</name>
<comment type="caution">
    <text evidence="8">The sequence shown here is derived from an EMBL/GenBank/DDBJ whole genome shotgun (WGS) entry which is preliminary data.</text>
</comment>
<reference evidence="8 9" key="1">
    <citation type="submission" date="2016-03" db="EMBL/GenBank/DDBJ databases">
        <authorList>
            <person name="Sant'Anna F.H."/>
            <person name="Ambrosini A."/>
            <person name="Souza R."/>
            <person name="Bach E."/>
            <person name="Fernandes G."/>
            <person name="Balsanelli E."/>
            <person name="Baura V.A."/>
            <person name="Souza E.M."/>
            <person name="Passaglia L."/>
        </authorList>
    </citation>
    <scope>NUCLEOTIDE SEQUENCE [LARGE SCALE GENOMIC DNA]</scope>
    <source>
        <strain evidence="8 9">P26E</strain>
    </source>
</reference>
<feature type="domain" description="Core-binding (CB)" evidence="7">
    <location>
        <begin position="27"/>
        <end position="129"/>
    </location>
</feature>
<dbReference type="InterPro" id="IPR013762">
    <property type="entry name" value="Integrase-like_cat_sf"/>
</dbReference>
<dbReference type="PANTHER" id="PTHR30349:SF41">
    <property type="entry name" value="INTEGRASE_RECOMBINASE PROTEIN MJ0367-RELATED"/>
    <property type="match status" value="1"/>
</dbReference>
<evidence type="ECO:0008006" key="10">
    <source>
        <dbReference type="Google" id="ProtNLM"/>
    </source>
</evidence>
<keyword evidence="2 4" id="KW-0238">DNA-binding</keyword>
<evidence type="ECO:0000313" key="9">
    <source>
        <dbReference type="Proteomes" id="UP000186058"/>
    </source>
</evidence>
<keyword evidence="9" id="KW-1185">Reference proteome</keyword>
<dbReference type="InterPro" id="IPR011010">
    <property type="entry name" value="DNA_brk_join_enz"/>
</dbReference>
<dbReference type="Proteomes" id="UP000186058">
    <property type="component" value="Unassembled WGS sequence"/>
</dbReference>
<dbReference type="InterPro" id="IPR010998">
    <property type="entry name" value="Integrase_recombinase_N"/>
</dbReference>
<dbReference type="EMBL" id="LVWI01000071">
    <property type="protein sequence ID" value="OKP81858.1"/>
    <property type="molecule type" value="Genomic_DNA"/>
</dbReference>
<comment type="similarity">
    <text evidence="1">Belongs to the 'phage' integrase family.</text>
</comment>
<evidence type="ECO:0000256" key="5">
    <source>
        <dbReference type="SAM" id="MobiDB-lite"/>
    </source>
</evidence>
<dbReference type="PANTHER" id="PTHR30349">
    <property type="entry name" value="PHAGE INTEGRASE-RELATED"/>
    <property type="match status" value="1"/>
</dbReference>
<evidence type="ECO:0000256" key="3">
    <source>
        <dbReference type="ARBA" id="ARBA00023172"/>
    </source>
</evidence>
<feature type="domain" description="Tyr recombinase" evidence="6">
    <location>
        <begin position="150"/>
        <end position="335"/>
    </location>
</feature>
<dbReference type="CDD" id="cd00397">
    <property type="entry name" value="DNA_BRE_C"/>
    <property type="match status" value="1"/>
</dbReference>
<dbReference type="Gene3D" id="1.10.150.130">
    <property type="match status" value="1"/>
</dbReference>
<evidence type="ECO:0000256" key="1">
    <source>
        <dbReference type="ARBA" id="ARBA00008857"/>
    </source>
</evidence>
<protein>
    <recommendedName>
        <fullName evidence="10">Integrase</fullName>
    </recommendedName>
</protein>
<dbReference type="Gene3D" id="1.10.443.10">
    <property type="entry name" value="Intergrase catalytic core"/>
    <property type="match status" value="1"/>
</dbReference>
<accession>A0ABX3EKQ9</accession>
<dbReference type="RefSeq" id="WP_074108888.1">
    <property type="nucleotide sequence ID" value="NZ_LVWI01000071.1"/>
</dbReference>
<dbReference type="InterPro" id="IPR050090">
    <property type="entry name" value="Tyrosine_recombinase_XerCD"/>
</dbReference>
<gene>
    <name evidence="8" type="ORF">A3844_25060</name>
</gene>
<keyword evidence="3" id="KW-0233">DNA recombination</keyword>
<dbReference type="SUPFAM" id="SSF56349">
    <property type="entry name" value="DNA breaking-rejoining enzymes"/>
    <property type="match status" value="1"/>
</dbReference>
<dbReference type="PROSITE" id="PS51898">
    <property type="entry name" value="TYR_RECOMBINASE"/>
    <property type="match status" value="1"/>
</dbReference>
<dbReference type="PROSITE" id="PS51900">
    <property type="entry name" value="CB"/>
    <property type="match status" value="1"/>
</dbReference>
<dbReference type="InterPro" id="IPR002104">
    <property type="entry name" value="Integrase_catalytic"/>
</dbReference>
<evidence type="ECO:0000313" key="8">
    <source>
        <dbReference type="EMBL" id="OKP81858.1"/>
    </source>
</evidence>
<proteinExistence type="inferred from homology"/>
<dbReference type="Pfam" id="PF00589">
    <property type="entry name" value="Phage_integrase"/>
    <property type="match status" value="1"/>
</dbReference>